<feature type="transmembrane region" description="Helical" evidence="2">
    <location>
        <begin position="127"/>
        <end position="150"/>
    </location>
</feature>
<sequence length="647" mass="71166">MIWLQKGIWSPLSIPHGDSPHSFSQHSPPTGRSRSHTSRGVVAGNSNPAARLVGRAYQSLSAALTWPTIPYNPLPQLAYAPHDSTPRASNQCRMADFNALPKTRGNFTSHPTFLHSPRLKTTLKRRVFLGVLCSALYLCNLISSHAFSLLGPFTPWMTPDLGYFPNQGDIGGPMALGEEYRWNVPVVTYGFDQSFLDYFGQPGVDAVEQAIQVINDLPPASNIALTNYPLATSRFNYQAQAQTLYDLKTVTLSLLLEQLGLTSPSRYVWTLRHWDAATANYFYQPSKFLDGLWETDLEQAGFIPDYGILRNYDPTILQPTNSINQISYSFYLIAYGPNLSKAITRNFPVDPSSADNGSVADYLFNSSNLSGQFCIGLSQDDVGALLFLLNRTNVHTETLEDSVVAALNSTNTLVRTAPRPGIEKLTFLRHSTNSFGNFAPMTNQFADLYFTNGLLATQMVQRVTAKPDFIFSVKDLGFSIVKDRDGNPFMGFTPIMQRSGTTNWGNNCNLNANPGGAGPGVIHGPIQIIYQDESKYIAAAGGLTNYSCGGALINWGSFSDSDEEIIHTGNQTNITCLTLSTKVISSNGTPTLEWLVLGHQSASYRIESSTNLVDWTVTGSITNTNGIFILHQPLDQPAKYFRTILEE</sequence>
<dbReference type="AlphaFoldDB" id="B9XER9"/>
<name>B9XER9_PEDPL</name>
<reference evidence="3 4" key="1">
    <citation type="journal article" date="2011" name="J. Bacteriol.">
        <title>Genome sequence of 'Pedosphaera parvula' Ellin514, an aerobic Verrucomicrobial isolate from pasture soil.</title>
        <authorList>
            <person name="Kant R."/>
            <person name="van Passel M.W."/>
            <person name="Sangwan P."/>
            <person name="Palva A."/>
            <person name="Lucas S."/>
            <person name="Copeland A."/>
            <person name="Lapidus A."/>
            <person name="Glavina Del Rio T."/>
            <person name="Dalin E."/>
            <person name="Tice H."/>
            <person name="Bruce D."/>
            <person name="Goodwin L."/>
            <person name="Pitluck S."/>
            <person name="Chertkov O."/>
            <person name="Larimer F.W."/>
            <person name="Land M.L."/>
            <person name="Hauser L."/>
            <person name="Brettin T.S."/>
            <person name="Detter J.C."/>
            <person name="Han S."/>
            <person name="de Vos W.M."/>
            <person name="Janssen P.H."/>
            <person name="Smidt H."/>
        </authorList>
    </citation>
    <scope>NUCLEOTIDE SEQUENCE [LARGE SCALE GENOMIC DNA]</scope>
    <source>
        <strain evidence="3 4">Ellin514</strain>
    </source>
</reference>
<feature type="compositionally biased region" description="Polar residues" evidence="1">
    <location>
        <begin position="21"/>
        <end position="32"/>
    </location>
</feature>
<evidence type="ECO:0000256" key="1">
    <source>
        <dbReference type="SAM" id="MobiDB-lite"/>
    </source>
</evidence>
<evidence type="ECO:0000313" key="3">
    <source>
        <dbReference type="EMBL" id="EEF61783.1"/>
    </source>
</evidence>
<keyword evidence="2" id="KW-0472">Membrane</keyword>
<proteinExistence type="predicted"/>
<organism evidence="3 4">
    <name type="scientific">Pedosphaera parvula (strain Ellin514)</name>
    <dbReference type="NCBI Taxonomy" id="320771"/>
    <lineage>
        <taxon>Bacteria</taxon>
        <taxon>Pseudomonadati</taxon>
        <taxon>Verrucomicrobiota</taxon>
        <taxon>Pedosphaerae</taxon>
        <taxon>Pedosphaerales</taxon>
        <taxon>Pedosphaeraceae</taxon>
        <taxon>Pedosphaera</taxon>
    </lineage>
</organism>
<comment type="caution">
    <text evidence="3">The sequence shown here is derived from an EMBL/GenBank/DDBJ whole genome shotgun (WGS) entry which is preliminary data.</text>
</comment>
<keyword evidence="4" id="KW-1185">Reference proteome</keyword>
<dbReference type="Proteomes" id="UP000003688">
    <property type="component" value="Unassembled WGS sequence"/>
</dbReference>
<evidence type="ECO:0000313" key="4">
    <source>
        <dbReference type="Proteomes" id="UP000003688"/>
    </source>
</evidence>
<accession>B9XER9</accession>
<feature type="region of interest" description="Disordered" evidence="1">
    <location>
        <begin position="15"/>
        <end position="45"/>
    </location>
</feature>
<dbReference type="STRING" id="320771.Cflav_PD4823"/>
<evidence type="ECO:0000256" key="2">
    <source>
        <dbReference type="SAM" id="Phobius"/>
    </source>
</evidence>
<keyword evidence="2" id="KW-0812">Transmembrane</keyword>
<gene>
    <name evidence="3" type="ORF">Cflav_PD4823</name>
</gene>
<keyword evidence="2" id="KW-1133">Transmembrane helix</keyword>
<protein>
    <submittedName>
        <fullName evidence="3">Uncharacterized protein</fullName>
    </submittedName>
</protein>
<dbReference type="EMBL" id="ABOX02000008">
    <property type="protein sequence ID" value="EEF61783.1"/>
    <property type="molecule type" value="Genomic_DNA"/>
</dbReference>